<accession>A0A494XIZ7</accession>
<dbReference type="Pfam" id="PF22817">
    <property type="entry name" value="ApeP-like"/>
    <property type="match status" value="1"/>
</dbReference>
<dbReference type="PIRSF" id="PIRSF020565">
    <property type="entry name" value="3Ho_Ac_ACP_DH_prd"/>
    <property type="match status" value="1"/>
</dbReference>
<comment type="caution">
    <text evidence="1">The sequence shown here is derived from an EMBL/GenBank/DDBJ whole genome shotgun (WGS) entry which is preliminary data.</text>
</comment>
<dbReference type="SUPFAM" id="SSF54637">
    <property type="entry name" value="Thioesterase/thiol ester dehydrase-isomerase"/>
    <property type="match status" value="1"/>
</dbReference>
<dbReference type="RefSeq" id="WP_121277325.1">
    <property type="nucleotide sequence ID" value="NZ_RBZV01000002.1"/>
</dbReference>
<reference evidence="1 2" key="1">
    <citation type="submission" date="2018-10" db="EMBL/GenBank/DDBJ databases">
        <title>Paraburkholderia sp. 7MK8-2, isolated from soil.</title>
        <authorList>
            <person name="Gao Z.-H."/>
            <person name="Qiu L.-H."/>
        </authorList>
    </citation>
    <scope>NUCLEOTIDE SEQUENCE [LARGE SCALE GENOMIC DNA]</scope>
    <source>
        <strain evidence="1 2">7MK8-2</strain>
    </source>
</reference>
<keyword evidence="2" id="KW-1185">Reference proteome</keyword>
<dbReference type="InterPro" id="IPR029069">
    <property type="entry name" value="HotDog_dom_sf"/>
</dbReference>
<evidence type="ECO:0000313" key="1">
    <source>
        <dbReference type="EMBL" id="RKP50705.1"/>
    </source>
</evidence>
<dbReference type="AlphaFoldDB" id="A0A494XIZ7"/>
<dbReference type="EMBL" id="RBZV01000002">
    <property type="protein sequence ID" value="RKP50705.1"/>
    <property type="molecule type" value="Genomic_DNA"/>
</dbReference>
<sequence>MTQAGGEQAFHDFPPIEDVLPHRGTMLLVDEIIACTDTSVTALATVDSDAWYADATGAMPAWIGIELMAQAIAAHVGLNAMRAGGRARPGVLLGSSRYEAHASAFARGERLSIGAAELLRSEEGHGAYECTIDRARDGERLAQAVIKVFQPTDFQTFIEGSFTQS</sequence>
<protein>
    <submittedName>
        <fullName evidence="1">Beta-hydroxyacyl-ACP dehydratase</fullName>
    </submittedName>
</protein>
<dbReference type="Proteomes" id="UP000280434">
    <property type="component" value="Unassembled WGS sequence"/>
</dbReference>
<dbReference type="CDD" id="cd01289">
    <property type="entry name" value="FabA_like"/>
    <property type="match status" value="1"/>
</dbReference>
<organism evidence="1 2">
    <name type="scientific">Trinickia fusca</name>
    <dbReference type="NCBI Taxonomy" id="2419777"/>
    <lineage>
        <taxon>Bacteria</taxon>
        <taxon>Pseudomonadati</taxon>
        <taxon>Pseudomonadota</taxon>
        <taxon>Betaproteobacteria</taxon>
        <taxon>Burkholderiales</taxon>
        <taxon>Burkholderiaceae</taxon>
        <taxon>Trinickia</taxon>
    </lineage>
</organism>
<dbReference type="InterPro" id="IPR016776">
    <property type="entry name" value="ApeP-like_dehydratase"/>
</dbReference>
<dbReference type="Gene3D" id="3.10.129.10">
    <property type="entry name" value="Hotdog Thioesterase"/>
    <property type="match status" value="1"/>
</dbReference>
<gene>
    <name evidence="1" type="ORF">D7S89_06365</name>
</gene>
<dbReference type="OrthoDB" id="9800188at2"/>
<evidence type="ECO:0000313" key="2">
    <source>
        <dbReference type="Proteomes" id="UP000280434"/>
    </source>
</evidence>
<proteinExistence type="predicted"/>
<name>A0A494XIZ7_9BURK</name>